<dbReference type="EMBL" id="CP051755">
    <property type="protein sequence ID" value="QPJ86618.1"/>
    <property type="molecule type" value="Genomic_DNA"/>
</dbReference>
<evidence type="ECO:0000313" key="1">
    <source>
        <dbReference type="EMBL" id="QPJ86618.1"/>
    </source>
</evidence>
<keyword evidence="2" id="KW-1185">Reference proteome</keyword>
<protein>
    <submittedName>
        <fullName evidence="1">NAD(P)/FAD-dependent oxidoreductase</fullName>
    </submittedName>
</protein>
<evidence type="ECO:0000313" key="2">
    <source>
        <dbReference type="Proteomes" id="UP000594603"/>
    </source>
</evidence>
<sequence length="227" mass="24699">MKNDLLEKGAIVQRDRETYALVPHFVAGLITPEQLRKLADVAEKYNAKAIKITAAQRMAIVGFQEDDIDNVWNELAQVNMKPASAGGLCVRSIKVCPGSSFCKRGLQDSVVIGEQLDKIFSGRVLPSKLKMGVSGCPNSCGDSHTRDIGIIGGGKGWMVVVGGKGGTKPRIGNKIALSIPTDNIIAFIEKIVTTYEDNAKKKERLGDYIDRIGFENFKTLVDVEAYL</sequence>
<proteinExistence type="predicted"/>
<gene>
    <name evidence="1" type="ORF">HH195_11665</name>
</gene>
<organism evidence="1 2">
    <name type="scientific">Candidatus Sarcina troglodytae</name>
    <dbReference type="NCBI Taxonomy" id="2726954"/>
    <lineage>
        <taxon>Bacteria</taxon>
        <taxon>Bacillati</taxon>
        <taxon>Bacillota</taxon>
        <taxon>Clostridia</taxon>
        <taxon>Eubacteriales</taxon>
        <taxon>Clostridiaceae</taxon>
        <taxon>Sarcina</taxon>
    </lineage>
</organism>
<name>A0ACD1BH21_9CLOT</name>
<accession>A0ACD1BH21</accession>
<keyword evidence="1" id="KW-0614">Plasmid</keyword>
<reference evidence="1" key="1">
    <citation type="submission" date="2020-04" db="EMBL/GenBank/DDBJ databases">
        <title>A novel bacterium ('Candidatus Sarcina troglodytae' sp. nov.) linked to a protracted, uniformly lethal epizootic among sanctuary western chimpanzees (Pan troglodytes verus) in Sierra Leone.</title>
        <authorList>
            <person name="Owens L.A."/>
            <person name="Colitti B."/>
            <person name="Hirji I."/>
            <person name="Pizaro A."/>
            <person name="Jaffe J.E."/>
            <person name="Moittie S."/>
            <person name="Bishop-Lilly K.A."/>
            <person name="Estrella L.A."/>
            <person name="Voegtly L.J."/>
            <person name="Kuhn J.H."/>
            <person name="Suen G."/>
            <person name="Deblois C.L."/>
            <person name="Dunn C."/>
            <person name="Juan-Salles C."/>
            <person name="Goldberg T.L."/>
        </authorList>
    </citation>
    <scope>NUCLEOTIDE SEQUENCE</scope>
    <source>
        <strain evidence="1">JB2</strain>
    </source>
</reference>
<geneLocation type="plasmid" evidence="1 2">
    <name>p1</name>
</geneLocation>
<dbReference type="Proteomes" id="UP000594603">
    <property type="component" value="Plasmid p1"/>
</dbReference>